<feature type="compositionally biased region" description="Pro residues" evidence="2">
    <location>
        <begin position="397"/>
        <end position="409"/>
    </location>
</feature>
<evidence type="ECO:0000256" key="2">
    <source>
        <dbReference type="SAM" id="MobiDB-lite"/>
    </source>
</evidence>
<dbReference type="RefSeq" id="XP_052948354.1">
    <property type="nucleotide sequence ID" value="XM_053088420.1"/>
</dbReference>
<feature type="coiled-coil region" evidence="1">
    <location>
        <begin position="1213"/>
        <end position="1275"/>
    </location>
</feature>
<feature type="coiled-coil region" evidence="1">
    <location>
        <begin position="1148"/>
        <end position="1175"/>
    </location>
</feature>
<keyword evidence="1" id="KW-0175">Coiled coil</keyword>
<keyword evidence="3" id="KW-1133">Transmembrane helix</keyword>
<evidence type="ECO:0000256" key="1">
    <source>
        <dbReference type="SAM" id="Coils"/>
    </source>
</evidence>
<keyword evidence="5" id="KW-1185">Reference proteome</keyword>
<feature type="compositionally biased region" description="Low complexity" evidence="2">
    <location>
        <begin position="1007"/>
        <end position="1016"/>
    </location>
</feature>
<feature type="compositionally biased region" description="Basic and acidic residues" evidence="2">
    <location>
        <begin position="214"/>
        <end position="230"/>
    </location>
</feature>
<feature type="region of interest" description="Disordered" evidence="2">
    <location>
        <begin position="822"/>
        <end position="886"/>
    </location>
</feature>
<evidence type="ECO:0000313" key="4">
    <source>
        <dbReference type="EMBL" id="KAI9638577.1"/>
    </source>
</evidence>
<protein>
    <submittedName>
        <fullName evidence="4">Uncharacterized protein</fullName>
    </submittedName>
</protein>
<dbReference type="InterPro" id="IPR029164">
    <property type="entry name" value="PIG-Y"/>
</dbReference>
<feature type="region of interest" description="Disordered" evidence="2">
    <location>
        <begin position="469"/>
        <end position="510"/>
    </location>
</feature>
<dbReference type="EMBL" id="JAKWFO010000003">
    <property type="protein sequence ID" value="KAI9638577.1"/>
    <property type="molecule type" value="Genomic_DNA"/>
</dbReference>
<evidence type="ECO:0000313" key="5">
    <source>
        <dbReference type="Proteomes" id="UP001164286"/>
    </source>
</evidence>
<feature type="compositionally biased region" description="Low complexity" evidence="2">
    <location>
        <begin position="962"/>
        <end position="984"/>
    </location>
</feature>
<feature type="compositionally biased region" description="Low complexity" evidence="2">
    <location>
        <begin position="469"/>
        <end position="493"/>
    </location>
</feature>
<feature type="region of interest" description="Disordered" evidence="2">
    <location>
        <begin position="961"/>
        <end position="1039"/>
    </location>
</feature>
<feature type="region of interest" description="Disordered" evidence="2">
    <location>
        <begin position="195"/>
        <end position="263"/>
    </location>
</feature>
<name>A0AA38LW86_9TREE</name>
<feature type="transmembrane region" description="Helical" evidence="3">
    <location>
        <begin position="1359"/>
        <end position="1383"/>
    </location>
</feature>
<feature type="compositionally biased region" description="Polar residues" evidence="2">
    <location>
        <begin position="827"/>
        <end position="844"/>
    </location>
</feature>
<feature type="region of interest" description="Disordered" evidence="2">
    <location>
        <begin position="276"/>
        <end position="304"/>
    </location>
</feature>
<gene>
    <name evidence="4" type="ORF">MKK02DRAFT_31991</name>
</gene>
<dbReference type="Pfam" id="PF15159">
    <property type="entry name" value="PIG-Y"/>
    <property type="match status" value="1"/>
</dbReference>
<accession>A0AA38LW86</accession>
<dbReference type="Proteomes" id="UP001164286">
    <property type="component" value="Unassembled WGS sequence"/>
</dbReference>
<dbReference type="GeneID" id="77727625"/>
<keyword evidence="3" id="KW-0812">Transmembrane</keyword>
<comment type="caution">
    <text evidence="4">The sequence shown here is derived from an EMBL/GenBank/DDBJ whole genome shotgun (WGS) entry which is preliminary data.</text>
</comment>
<sequence length="1442" mass="152338">MSLTRREWHASKVQDRAPLWPTTRPAEGYEYPEWAYSIKDRKPTRLVKVLAADLDNIDKKRKPINLPELEHLSFAMAYALDMTPVSASRELLLLDSQSDAIFRLDCQLYHWTGPNPVTGLYPQRDARGVALDITQDSCWDCLIDGKKCDKVGLILEGPLANKYDPLSRRTPRSINDMLGLPTNFSVFTTAMQKARLEGASPNQKKRKAGPSDARPGDRKSFRISVKRERTSSSAESTPPPADTLTGSSSAALEEQVEPAAPEAASERILLRIAAGHRGTPETSSTMTPESDESDFEQEKREKEAVRTAIEALAGGAPDRTAPAAESPAVIKPVPIARPAITSQHVRTAQPVPRQLSALASQTAPSAQPAPIARLASTALPTPAAQRAHAAVSTSAPHPTPARQPVPAPQPASAAQAVSAAQAGSAPHPPPAAQHVAAPQPASVPQTVSALQPAALAVRPAPLAQPVPAAQLASAPNPSPASHQAPAPQTTAAPSPAPSVQPAPPAAPSSTLPAVANIDAVSGTANLPAQQTVTVTEPTALAGPIVPSAPAAAASAGLSQPSPAVITAADPANHHPSPVLMTSQSTPQTPTVVVPTGAPITTAPALPQIPAPPATSSGTASDYDLTTDIVHKHASIYMKGITVPGHQYQFQPACDVPQFQWPGKAEALGLERWVPEPSQSIEPYVAGLTRLKGVKGNAPVWNAFMYTHKDAQCSACKAAGHPCVFSNWITPPPPSYGVPTGMHPCLDACLHCRAVVPKPGERVLKCTAGGRIMSGPDIGKKVIFDKAKLRHVEKFCQDVDRARIWTMGMTSARVPRDRTKEYNKARANMSSQQSNAEAGPSTPQTKVERIATPHSQTIASGPAILPIPTPSSASAGPAIGMAPSTQATPNAAHPLDLAAFAASVQAAQDHTAHTSSVAVQPGLSPAAPPPYYMPRLRSPPHPLSLSFSTLITPRLARENVSIPSASPAVPATASAEGEKASTNTTPQPPPSTSPVAVATPAITSSIDTPAETTGGLAAPPPPSLGPAVPPPASDSTETTSMPADAAVGMTVLVPALPQTEEKATAVSEAAVEAEVPKEETVEVSMGSAAAIVPSGVPQELAGPVGSTGHSDPLDRLDPRLRADPIGPIDPNDHITLLWRRSADGYRASYEAAVLRVDDLSRRNQQLQFELDRLKAAPNAELAKAQERIAMLERIADPAVVHRIATAKLEAVAQREQAVAQRHQAMRELAAAQAQVEKMEVDLKALREQASREAFMREEVEAKERLAQARIIELRMELQAEGKRFSITLTWGHQAWPGHLFAANVRGYELWAFSPRSTAEFEHICGTRLLIPHFAPSSSTLCTSLSNMFAPPKADIPASRLMFIAVAFFAMLPILGVMAASIILCPVGVASTFPHVADPSLAGRSGLASMCSQHHYIYLLPLMVPITAWFAIANWVGWEYFRYA</sequence>
<feature type="compositionally biased region" description="Pro residues" evidence="2">
    <location>
        <begin position="494"/>
        <end position="506"/>
    </location>
</feature>
<proteinExistence type="predicted"/>
<organism evidence="4 5">
    <name type="scientific">Dioszegia hungarica</name>
    <dbReference type="NCBI Taxonomy" id="4972"/>
    <lineage>
        <taxon>Eukaryota</taxon>
        <taxon>Fungi</taxon>
        <taxon>Dikarya</taxon>
        <taxon>Basidiomycota</taxon>
        <taxon>Agaricomycotina</taxon>
        <taxon>Tremellomycetes</taxon>
        <taxon>Tremellales</taxon>
        <taxon>Bulleribasidiaceae</taxon>
        <taxon>Dioszegia</taxon>
    </lineage>
</organism>
<feature type="compositionally biased region" description="Low complexity" evidence="2">
    <location>
        <begin position="410"/>
        <end position="425"/>
    </location>
</feature>
<feature type="compositionally biased region" description="Pro residues" evidence="2">
    <location>
        <begin position="1017"/>
        <end position="1031"/>
    </location>
</feature>
<feature type="transmembrane region" description="Helical" evidence="3">
    <location>
        <begin position="1414"/>
        <end position="1436"/>
    </location>
</feature>
<reference evidence="4" key="1">
    <citation type="journal article" date="2022" name="G3 (Bethesda)">
        <title>High quality genome of the basidiomycete yeast Dioszegia hungarica PDD-24b-2 isolated from cloud water.</title>
        <authorList>
            <person name="Jarrige D."/>
            <person name="Haridas S."/>
            <person name="Bleykasten-Grosshans C."/>
            <person name="Joly M."/>
            <person name="Nadalig T."/>
            <person name="Sancelme M."/>
            <person name="Vuilleumier S."/>
            <person name="Grigoriev I.V."/>
            <person name="Amato P."/>
            <person name="Bringel F."/>
        </authorList>
    </citation>
    <scope>NUCLEOTIDE SEQUENCE</scope>
    <source>
        <strain evidence="4">PDD-24b-2</strain>
    </source>
</reference>
<feature type="compositionally biased region" description="Low complexity" evidence="2">
    <location>
        <begin position="250"/>
        <end position="263"/>
    </location>
</feature>
<keyword evidence="3" id="KW-0472">Membrane</keyword>
<evidence type="ECO:0000256" key="3">
    <source>
        <dbReference type="SAM" id="Phobius"/>
    </source>
</evidence>
<feature type="region of interest" description="Disordered" evidence="2">
    <location>
        <begin position="380"/>
        <end position="444"/>
    </location>
</feature>
<feature type="compositionally biased region" description="Low complexity" evidence="2">
    <location>
        <begin position="432"/>
        <end position="444"/>
    </location>
</feature>